<dbReference type="PROSITE" id="PS00562">
    <property type="entry name" value="CBM1_1"/>
    <property type="match status" value="1"/>
</dbReference>
<keyword evidence="6" id="KW-0325">Glycoprotein</keyword>
<dbReference type="InterPro" id="IPR000254">
    <property type="entry name" value="CBD"/>
</dbReference>
<gene>
    <name evidence="11" type="ORF">H072_4263</name>
</gene>
<organism evidence="11 12">
    <name type="scientific">Dactylellina haptotyla (strain CBS 200.50)</name>
    <name type="common">Nematode-trapping fungus</name>
    <name type="synonym">Monacrosporium haptotylum</name>
    <dbReference type="NCBI Taxonomy" id="1284197"/>
    <lineage>
        <taxon>Eukaryota</taxon>
        <taxon>Fungi</taxon>
        <taxon>Dikarya</taxon>
        <taxon>Ascomycota</taxon>
        <taxon>Pezizomycotina</taxon>
        <taxon>Orbiliomycetes</taxon>
        <taxon>Orbiliales</taxon>
        <taxon>Orbiliaceae</taxon>
        <taxon>Dactylellina</taxon>
    </lineage>
</organism>
<dbReference type="Gene3D" id="3.40.50.1820">
    <property type="entry name" value="alpha/beta hydrolase"/>
    <property type="match status" value="1"/>
</dbReference>
<dbReference type="InterPro" id="IPR029058">
    <property type="entry name" value="AB_hydrolase_fold"/>
</dbReference>
<dbReference type="HOGENOM" id="CLU_027551_1_1_1"/>
<dbReference type="EMBL" id="AQGS01000153">
    <property type="protein sequence ID" value="EPS41801.1"/>
    <property type="molecule type" value="Genomic_DNA"/>
</dbReference>
<comment type="caution">
    <text evidence="11">The sequence shown here is derived from an EMBL/GenBank/DDBJ whole genome shotgun (WGS) entry which is preliminary data.</text>
</comment>
<dbReference type="InterPro" id="IPR050955">
    <property type="entry name" value="Plant_Biomass_Hydrol_Est"/>
</dbReference>
<keyword evidence="7" id="KW-0119">Carbohydrate metabolism</keyword>
<feature type="compositionally biased region" description="Low complexity" evidence="9">
    <location>
        <begin position="232"/>
        <end position="264"/>
    </location>
</feature>
<keyword evidence="12" id="KW-1185">Reference proteome</keyword>
<dbReference type="PANTHER" id="PTHR43037:SF3">
    <property type="entry name" value="FERULOYL ESTERASE B"/>
    <property type="match status" value="1"/>
</dbReference>
<dbReference type="Proteomes" id="UP000015100">
    <property type="component" value="Unassembled WGS sequence"/>
</dbReference>
<dbReference type="Pfam" id="PF00734">
    <property type="entry name" value="CBM_1"/>
    <property type="match status" value="1"/>
</dbReference>
<dbReference type="OrthoDB" id="2425929at2759"/>
<evidence type="ECO:0000313" key="11">
    <source>
        <dbReference type="EMBL" id="EPS41801.1"/>
    </source>
</evidence>
<dbReference type="GO" id="GO:0030248">
    <property type="term" value="F:cellulose binding"/>
    <property type="evidence" value="ECO:0007669"/>
    <property type="project" value="InterPro"/>
</dbReference>
<feature type="domain" description="CBM1" evidence="10">
    <location>
        <begin position="269"/>
        <end position="305"/>
    </location>
</feature>
<dbReference type="SUPFAM" id="SSF53474">
    <property type="entry name" value="alpha/beta-Hydrolases"/>
    <property type="match status" value="1"/>
</dbReference>
<protein>
    <recommendedName>
        <fullName evidence="10">CBM1 domain-containing protein</fullName>
    </recommendedName>
</protein>
<evidence type="ECO:0000256" key="3">
    <source>
        <dbReference type="ARBA" id="ARBA00022525"/>
    </source>
</evidence>
<evidence type="ECO:0000259" key="10">
    <source>
        <dbReference type="PROSITE" id="PS51164"/>
    </source>
</evidence>
<feature type="region of interest" description="Disordered" evidence="9">
    <location>
        <begin position="232"/>
        <end position="267"/>
    </location>
</feature>
<dbReference type="eggNOG" id="ENOG502QTDU">
    <property type="taxonomic scope" value="Eukaryota"/>
</dbReference>
<accession>S8AL45</accession>
<dbReference type="GO" id="GO:0005576">
    <property type="term" value="C:extracellular region"/>
    <property type="evidence" value="ECO:0007669"/>
    <property type="project" value="UniProtKB-SubCell"/>
</dbReference>
<evidence type="ECO:0000256" key="4">
    <source>
        <dbReference type="ARBA" id="ARBA00022729"/>
    </source>
</evidence>
<dbReference type="OMA" id="CWDNHSP"/>
<evidence type="ECO:0000256" key="5">
    <source>
        <dbReference type="ARBA" id="ARBA00022801"/>
    </source>
</evidence>
<evidence type="ECO:0000313" key="12">
    <source>
        <dbReference type="Proteomes" id="UP000015100"/>
    </source>
</evidence>
<keyword evidence="5" id="KW-0378">Hydrolase</keyword>
<dbReference type="GO" id="GO:0052689">
    <property type="term" value="F:carboxylic ester hydrolase activity"/>
    <property type="evidence" value="ECO:0007669"/>
    <property type="project" value="UniProtKB-KW"/>
</dbReference>
<evidence type="ECO:0000256" key="9">
    <source>
        <dbReference type="SAM" id="MobiDB-lite"/>
    </source>
</evidence>
<reference evidence="11 12" key="1">
    <citation type="journal article" date="2013" name="PLoS Genet.">
        <title>Genomic mechanisms accounting for the adaptation to parasitism in nematode-trapping fungi.</title>
        <authorList>
            <person name="Meerupati T."/>
            <person name="Andersson K.M."/>
            <person name="Friman E."/>
            <person name="Kumar D."/>
            <person name="Tunlid A."/>
            <person name="Ahren D."/>
        </authorList>
    </citation>
    <scope>NUCLEOTIDE SEQUENCE [LARGE SCALE GENOMIC DNA]</scope>
    <source>
        <strain evidence="11 12">CBS 200.50</strain>
    </source>
</reference>
<keyword evidence="4" id="KW-0732">Signal</keyword>
<sequence>MASFPTYADQYGFILIYPTSNSNQGYCWDNHSPKSLTRDGGGDTQGLVQQVRYTLTKYGADSSRVYIVGFSSGGMMANDLAATYPDIFEAAVSFSGTAACCWAGAGGSTPFQTNNTCGNGQVVKTAQEWGNFARNTYPGFTGRRPRMQIWHGGADNLIYPQNYQEELKQWSNVLGQTLTSSNQNTPDSGYTQSVYGDGTQLVGYLAAGVGHLVPFHETAVLKFFGIPGSPTITTSSSRTSSSTSSSSSTTSRTTTTRTTAITTTGGIGPQQMKWGQCGGIGWTGATVCISPAACSTLNPYYAQCL</sequence>
<dbReference type="STRING" id="1284197.S8AL45"/>
<proteinExistence type="predicted"/>
<dbReference type="AlphaFoldDB" id="S8AL45"/>
<evidence type="ECO:0000256" key="7">
    <source>
        <dbReference type="ARBA" id="ARBA00023277"/>
    </source>
</evidence>
<dbReference type="SMART" id="SM00236">
    <property type="entry name" value="fCBD"/>
    <property type="match status" value="1"/>
</dbReference>
<dbReference type="InterPro" id="IPR010126">
    <property type="entry name" value="Esterase_phb"/>
</dbReference>
<keyword evidence="3" id="KW-0964">Secreted</keyword>
<evidence type="ECO:0000256" key="2">
    <source>
        <dbReference type="ARBA" id="ARBA00022487"/>
    </source>
</evidence>
<evidence type="ECO:0000256" key="6">
    <source>
        <dbReference type="ARBA" id="ARBA00023180"/>
    </source>
</evidence>
<reference evidence="12" key="2">
    <citation type="submission" date="2013-04" db="EMBL/GenBank/DDBJ databases">
        <title>Genomic mechanisms accounting for the adaptation to parasitism in nematode-trapping fungi.</title>
        <authorList>
            <person name="Ahren D.G."/>
        </authorList>
    </citation>
    <scope>NUCLEOTIDE SEQUENCE [LARGE SCALE GENOMIC DNA]</scope>
    <source>
        <strain evidence="12">CBS 200.50</strain>
    </source>
</reference>
<comment type="subcellular location">
    <subcellularLocation>
        <location evidence="1">Secreted</location>
    </subcellularLocation>
</comment>
<name>S8AL45_DACHA</name>
<dbReference type="PROSITE" id="PS51164">
    <property type="entry name" value="CBM1_2"/>
    <property type="match status" value="1"/>
</dbReference>
<dbReference type="Pfam" id="PF10503">
    <property type="entry name" value="Esterase_PHB"/>
    <property type="match status" value="1"/>
</dbReference>
<dbReference type="GO" id="GO:0000272">
    <property type="term" value="P:polysaccharide catabolic process"/>
    <property type="evidence" value="ECO:0007669"/>
    <property type="project" value="UniProtKB-KW"/>
</dbReference>
<keyword evidence="8" id="KW-0624">Polysaccharide degradation</keyword>
<evidence type="ECO:0000256" key="8">
    <source>
        <dbReference type="ARBA" id="ARBA00023326"/>
    </source>
</evidence>
<keyword evidence="2" id="KW-0719">Serine esterase</keyword>
<evidence type="ECO:0000256" key="1">
    <source>
        <dbReference type="ARBA" id="ARBA00004613"/>
    </source>
</evidence>
<dbReference type="PANTHER" id="PTHR43037">
    <property type="entry name" value="UNNAMED PRODUCT-RELATED"/>
    <property type="match status" value="1"/>
</dbReference>